<name>A0A9P1DE10_9DINO</name>
<dbReference type="EMBL" id="CAMXCT030004390">
    <property type="protein sequence ID" value="CAL4796126.1"/>
    <property type="molecule type" value="Genomic_DNA"/>
</dbReference>
<comment type="caution">
    <text evidence="1">The sequence shown here is derived from an EMBL/GenBank/DDBJ whole genome shotgun (WGS) entry which is preliminary data.</text>
</comment>
<protein>
    <submittedName>
        <fullName evidence="1">Uncharacterized protein</fullName>
    </submittedName>
</protein>
<evidence type="ECO:0000313" key="1">
    <source>
        <dbReference type="EMBL" id="CAI4008814.1"/>
    </source>
</evidence>
<accession>A0A9P1DE10</accession>
<sequence>MIINIHLHHRLPSIQAKRSLQSFFVLVLVKERLLRTAEQHDVSLLSAAFLKKRSSQLWLVRNELVRVAGAAQDMAPEAEEAWLETVGT</sequence>
<reference evidence="1" key="1">
    <citation type="submission" date="2022-10" db="EMBL/GenBank/DDBJ databases">
        <authorList>
            <person name="Chen Y."/>
            <person name="Dougan E. K."/>
            <person name="Chan C."/>
            <person name="Rhodes N."/>
            <person name="Thang M."/>
        </authorList>
    </citation>
    <scope>NUCLEOTIDE SEQUENCE</scope>
</reference>
<dbReference type="Proteomes" id="UP001152797">
    <property type="component" value="Unassembled WGS sequence"/>
</dbReference>
<evidence type="ECO:0000313" key="3">
    <source>
        <dbReference type="Proteomes" id="UP001152797"/>
    </source>
</evidence>
<dbReference type="EMBL" id="CAMXCT020004390">
    <property type="protein sequence ID" value="CAL1162189.1"/>
    <property type="molecule type" value="Genomic_DNA"/>
</dbReference>
<organism evidence="1">
    <name type="scientific">Cladocopium goreaui</name>
    <dbReference type="NCBI Taxonomy" id="2562237"/>
    <lineage>
        <taxon>Eukaryota</taxon>
        <taxon>Sar</taxon>
        <taxon>Alveolata</taxon>
        <taxon>Dinophyceae</taxon>
        <taxon>Suessiales</taxon>
        <taxon>Symbiodiniaceae</taxon>
        <taxon>Cladocopium</taxon>
    </lineage>
</organism>
<dbReference type="EMBL" id="CAMXCT010004390">
    <property type="protein sequence ID" value="CAI4008814.1"/>
    <property type="molecule type" value="Genomic_DNA"/>
</dbReference>
<proteinExistence type="predicted"/>
<gene>
    <name evidence="1" type="ORF">C1SCF055_LOCUS34217</name>
</gene>
<dbReference type="AlphaFoldDB" id="A0A9P1DE10"/>
<reference evidence="2" key="2">
    <citation type="submission" date="2024-04" db="EMBL/GenBank/DDBJ databases">
        <authorList>
            <person name="Chen Y."/>
            <person name="Shah S."/>
            <person name="Dougan E. K."/>
            <person name="Thang M."/>
            <person name="Chan C."/>
        </authorList>
    </citation>
    <scope>NUCLEOTIDE SEQUENCE [LARGE SCALE GENOMIC DNA]</scope>
</reference>
<evidence type="ECO:0000313" key="2">
    <source>
        <dbReference type="EMBL" id="CAL1162189.1"/>
    </source>
</evidence>
<dbReference type="OrthoDB" id="417078at2759"/>
<keyword evidence="3" id="KW-1185">Reference proteome</keyword>